<dbReference type="EC" id="3.6.3.-" evidence="10"/>
<gene>
    <name evidence="10" type="primary">bmrA2</name>
    <name evidence="10" type="ORF">SRIMR7_17610</name>
</gene>
<keyword evidence="5 7" id="KW-1133">Transmembrane helix</keyword>
<comment type="subcellular location">
    <subcellularLocation>
        <location evidence="1">Cell membrane</location>
        <topology evidence="1">Multi-pass membrane protein</topology>
    </subcellularLocation>
</comment>
<dbReference type="RefSeq" id="WP_030185147.1">
    <property type="nucleotide sequence ID" value="NZ_CP100443.1"/>
</dbReference>
<dbReference type="PANTHER" id="PTHR43394">
    <property type="entry name" value="ATP-DEPENDENT PERMEASE MDL1, MITOCHONDRIAL"/>
    <property type="match status" value="1"/>
</dbReference>
<organism evidence="10 11">
    <name type="scientific">Streptomyces rimosus subsp. rimosus</name>
    <dbReference type="NCBI Taxonomy" id="132474"/>
    <lineage>
        <taxon>Bacteria</taxon>
        <taxon>Bacillati</taxon>
        <taxon>Actinomycetota</taxon>
        <taxon>Actinomycetes</taxon>
        <taxon>Kitasatosporales</taxon>
        <taxon>Streptomycetaceae</taxon>
        <taxon>Streptomyces</taxon>
    </lineage>
</organism>
<dbReference type="SUPFAM" id="SSF90123">
    <property type="entry name" value="ABC transporter transmembrane region"/>
    <property type="match status" value="1"/>
</dbReference>
<keyword evidence="6 7" id="KW-0472">Membrane</keyword>
<dbReference type="Gene3D" id="3.40.50.300">
    <property type="entry name" value="P-loop containing nucleotide triphosphate hydrolases"/>
    <property type="match status" value="1"/>
</dbReference>
<dbReference type="InterPro" id="IPR003439">
    <property type="entry name" value="ABC_transporter-like_ATP-bd"/>
</dbReference>
<reference evidence="10 11" key="1">
    <citation type="submission" date="2022-03" db="EMBL/GenBank/DDBJ databases">
        <title>Complete genome of Streptomyces rimosus ssp. rimosus R7 (=ATCC 10970).</title>
        <authorList>
            <person name="Beganovic S."/>
            <person name="Ruckert C."/>
            <person name="Busche T."/>
            <person name="Kalinowski J."/>
            <person name="Wittmann C."/>
        </authorList>
    </citation>
    <scope>NUCLEOTIDE SEQUENCE [LARGE SCALE GENOMIC DNA]</scope>
    <source>
        <strain evidence="10 11">R7</strain>
    </source>
</reference>
<proteinExistence type="predicted"/>
<dbReference type="PANTHER" id="PTHR43394:SF1">
    <property type="entry name" value="ATP-BINDING CASSETTE SUB-FAMILY B MEMBER 10, MITOCHONDRIAL"/>
    <property type="match status" value="1"/>
</dbReference>
<name>A0ABY3Z1Y5_STRRM</name>
<dbReference type="InterPro" id="IPR011527">
    <property type="entry name" value="ABC1_TM_dom"/>
</dbReference>
<dbReference type="Pfam" id="PF00664">
    <property type="entry name" value="ABC_membrane"/>
    <property type="match status" value="1"/>
</dbReference>
<feature type="transmembrane region" description="Helical" evidence="7">
    <location>
        <begin position="141"/>
        <end position="160"/>
    </location>
</feature>
<dbReference type="Gene3D" id="1.20.1560.10">
    <property type="entry name" value="ABC transporter type 1, transmembrane domain"/>
    <property type="match status" value="1"/>
</dbReference>
<dbReference type="PROSITE" id="PS00211">
    <property type="entry name" value="ABC_TRANSPORTER_1"/>
    <property type="match status" value="1"/>
</dbReference>
<keyword evidence="10" id="KW-0378">Hydrolase</keyword>
<dbReference type="InterPro" id="IPR039421">
    <property type="entry name" value="Type_1_exporter"/>
</dbReference>
<sequence length="576" mass="61498">MGRSAEDRSRSSLRVLVSLLRPFRWVLVGVFLLQLAAHGTALIQPLVASSVVEGVRENGGLWGPVTALAVIAVVGMALNYVGVYVHGRVGQRFVLRVRNDLARRIFGARVPEVEGASTGDVLSRVGADTTLLQQTIIRSTIELLIVPFTIVITVVLMLLIDPLLAVLVIVMLTVATVVESWAFQRVTVQSEHAQNYLGAMTGVLQRVLLAFRTVKASRTEKAEAAAFGKEAEGSYRAGVKAARTEAVAETAALGSVEVTFLLVLGIGAIRVSSGALSMGDLVAILLYVVYIQEPIGSLVASAGRLSEGLAAARRVDELLQLPPEATAPHAATPADGRPAPGLRLDGVTFGYPNREVLRGVTIDAPVGITVLVGPSGTGKTTVLSLIERFVEPSGGRVLLNGTDIRELDLAELRGRVSYVQQEAPLLGATVRDAASYGVDDVDPVRLEKILDSVGLMEWVRSLPDGLDTEVGERGVHISGGQRQRLAVVRALLRDSEVLLLDEATSQLDPHNERTLLDSLAVHAKDKIVIAVTHRMPIALQATQVIMMEDGRVHAAGHHTALLETEDKYRALIAAST</sequence>
<dbReference type="Proteomes" id="UP000829494">
    <property type="component" value="Chromosome"/>
</dbReference>
<evidence type="ECO:0000256" key="1">
    <source>
        <dbReference type="ARBA" id="ARBA00004651"/>
    </source>
</evidence>
<evidence type="ECO:0000313" key="10">
    <source>
        <dbReference type="EMBL" id="UNZ03979.1"/>
    </source>
</evidence>
<evidence type="ECO:0000256" key="2">
    <source>
        <dbReference type="ARBA" id="ARBA00022692"/>
    </source>
</evidence>
<dbReference type="InterPro" id="IPR027417">
    <property type="entry name" value="P-loop_NTPase"/>
</dbReference>
<feature type="domain" description="ABC transporter" evidence="8">
    <location>
        <begin position="342"/>
        <end position="574"/>
    </location>
</feature>
<keyword evidence="4 10" id="KW-0067">ATP-binding</keyword>
<dbReference type="InterPro" id="IPR003593">
    <property type="entry name" value="AAA+_ATPase"/>
</dbReference>
<dbReference type="CDD" id="cd18551">
    <property type="entry name" value="ABC_6TM_LmrA_like"/>
    <property type="match status" value="1"/>
</dbReference>
<keyword evidence="2 7" id="KW-0812">Transmembrane</keyword>
<dbReference type="GO" id="GO:0016787">
    <property type="term" value="F:hydrolase activity"/>
    <property type="evidence" value="ECO:0007669"/>
    <property type="project" value="UniProtKB-KW"/>
</dbReference>
<dbReference type="Pfam" id="PF00005">
    <property type="entry name" value="ABC_tran"/>
    <property type="match status" value="1"/>
</dbReference>
<dbReference type="SMART" id="SM00382">
    <property type="entry name" value="AAA"/>
    <property type="match status" value="1"/>
</dbReference>
<dbReference type="EMBL" id="CP094298">
    <property type="protein sequence ID" value="UNZ03979.1"/>
    <property type="molecule type" value="Genomic_DNA"/>
</dbReference>
<dbReference type="InterPro" id="IPR017871">
    <property type="entry name" value="ABC_transporter-like_CS"/>
</dbReference>
<evidence type="ECO:0000259" key="8">
    <source>
        <dbReference type="PROSITE" id="PS50893"/>
    </source>
</evidence>
<protein>
    <submittedName>
        <fullName evidence="10">Multidrug resistance ABC transporter ATP-binding/permease protein BmrA</fullName>
        <ecNumber evidence="10">3.6.3.-</ecNumber>
    </submittedName>
</protein>
<evidence type="ECO:0000256" key="7">
    <source>
        <dbReference type="SAM" id="Phobius"/>
    </source>
</evidence>
<evidence type="ECO:0000256" key="6">
    <source>
        <dbReference type="ARBA" id="ARBA00023136"/>
    </source>
</evidence>
<feature type="domain" description="ABC transmembrane type-1" evidence="9">
    <location>
        <begin position="28"/>
        <end position="307"/>
    </location>
</feature>
<evidence type="ECO:0000256" key="3">
    <source>
        <dbReference type="ARBA" id="ARBA00022741"/>
    </source>
</evidence>
<feature type="transmembrane region" description="Helical" evidence="7">
    <location>
        <begin position="65"/>
        <end position="86"/>
    </location>
</feature>
<keyword evidence="11" id="KW-1185">Reference proteome</keyword>
<keyword evidence="3" id="KW-0547">Nucleotide-binding</keyword>
<evidence type="ECO:0000259" key="9">
    <source>
        <dbReference type="PROSITE" id="PS50929"/>
    </source>
</evidence>
<dbReference type="GO" id="GO:0005524">
    <property type="term" value="F:ATP binding"/>
    <property type="evidence" value="ECO:0007669"/>
    <property type="project" value="UniProtKB-KW"/>
</dbReference>
<dbReference type="SUPFAM" id="SSF52540">
    <property type="entry name" value="P-loop containing nucleoside triphosphate hydrolases"/>
    <property type="match status" value="1"/>
</dbReference>
<evidence type="ECO:0000256" key="5">
    <source>
        <dbReference type="ARBA" id="ARBA00022989"/>
    </source>
</evidence>
<dbReference type="InterPro" id="IPR036640">
    <property type="entry name" value="ABC1_TM_sf"/>
</dbReference>
<accession>A0ABY3Z1Y5</accession>
<dbReference type="PROSITE" id="PS50929">
    <property type="entry name" value="ABC_TM1F"/>
    <property type="match status" value="1"/>
</dbReference>
<feature type="transmembrane region" description="Helical" evidence="7">
    <location>
        <begin position="166"/>
        <end position="183"/>
    </location>
</feature>
<evidence type="ECO:0000256" key="4">
    <source>
        <dbReference type="ARBA" id="ARBA00022840"/>
    </source>
</evidence>
<dbReference type="PROSITE" id="PS50893">
    <property type="entry name" value="ABC_TRANSPORTER_2"/>
    <property type="match status" value="1"/>
</dbReference>
<evidence type="ECO:0000313" key="11">
    <source>
        <dbReference type="Proteomes" id="UP000829494"/>
    </source>
</evidence>